<dbReference type="Proteomes" id="UP000799118">
    <property type="component" value="Unassembled WGS sequence"/>
</dbReference>
<proteinExistence type="predicted"/>
<reference evidence="1" key="1">
    <citation type="journal article" date="2019" name="Environ. Microbiol.">
        <title>Fungal ecological strategies reflected in gene transcription - a case study of two litter decomposers.</title>
        <authorList>
            <person name="Barbi F."/>
            <person name="Kohler A."/>
            <person name="Barry K."/>
            <person name="Baskaran P."/>
            <person name="Daum C."/>
            <person name="Fauchery L."/>
            <person name="Ihrmark K."/>
            <person name="Kuo A."/>
            <person name="LaButti K."/>
            <person name="Lipzen A."/>
            <person name="Morin E."/>
            <person name="Grigoriev I.V."/>
            <person name="Henrissat B."/>
            <person name="Lindahl B."/>
            <person name="Martin F."/>
        </authorList>
    </citation>
    <scope>NUCLEOTIDE SEQUENCE</scope>
    <source>
        <strain evidence="1">JB14</strain>
    </source>
</reference>
<evidence type="ECO:0000313" key="2">
    <source>
        <dbReference type="Proteomes" id="UP000799118"/>
    </source>
</evidence>
<accession>A0A6A4GYV6</accession>
<dbReference type="EMBL" id="ML769667">
    <property type="protein sequence ID" value="KAE9390177.1"/>
    <property type="molecule type" value="Genomic_DNA"/>
</dbReference>
<organism evidence="1 2">
    <name type="scientific">Gymnopus androsaceus JB14</name>
    <dbReference type="NCBI Taxonomy" id="1447944"/>
    <lineage>
        <taxon>Eukaryota</taxon>
        <taxon>Fungi</taxon>
        <taxon>Dikarya</taxon>
        <taxon>Basidiomycota</taxon>
        <taxon>Agaricomycotina</taxon>
        <taxon>Agaricomycetes</taxon>
        <taxon>Agaricomycetidae</taxon>
        <taxon>Agaricales</taxon>
        <taxon>Marasmiineae</taxon>
        <taxon>Omphalotaceae</taxon>
        <taxon>Gymnopus</taxon>
    </lineage>
</organism>
<protein>
    <submittedName>
        <fullName evidence="1">Uncharacterized protein</fullName>
    </submittedName>
</protein>
<gene>
    <name evidence="1" type="ORF">BT96DRAFT_353091</name>
</gene>
<sequence length="78" mass="9120">MTGHGLISSFSFLPFTVLSSPSSNLRLIHAGTIKSDGNRQKLTAEEIHRRRVQELKESMRRDMIEQRKKELEKRREAR</sequence>
<dbReference type="AlphaFoldDB" id="A0A6A4GYV6"/>
<evidence type="ECO:0000313" key="1">
    <source>
        <dbReference type="EMBL" id="KAE9390177.1"/>
    </source>
</evidence>
<name>A0A6A4GYV6_9AGAR</name>
<keyword evidence="2" id="KW-1185">Reference proteome</keyword>